<proteinExistence type="predicted"/>
<protein>
    <submittedName>
        <fullName evidence="1">Uncharacterized protein</fullName>
    </submittedName>
</protein>
<sequence length="650" mass="75021">MLERQGYNPELQAEIRKSVDGPVDLGHHNEVLSGEDKEYETKDLDIREQYWYDFLQNEWDRKLELLGGTDYSLRKELLDMNLYHTYGDNNEDLEFKKEVYDKIAHAVKISKDWEETVDETALFDLFVFVAEYRAKQEEKELRLGTIYISTIINKPGDGHIEIGNGEGIEKETFLRIEEFESILKKRGIAYHDVEMTDKSQMSQEDRKIFENMVRTSFDGHYKGYIIPSLGISFKISDLEGVGTYAINAIPDVNDVEEVSKFFSDTSKYPRKLIRWDKEKGMEEWVKKIEDFLDTNEEKRSSGLDSKERKKRIYILPESPFLAPVDALNVSDVAKMLGVSNGTIDKYIRPYFKEEHIAKSPEDLLSDSRIFVALCRGGKRKVKNTKIFLSPALIRFLRENKNIQNIVESKKVSNWSFNIKQIADITGLSFNTVKSYVDKIEVEETKDVSDLNRLDKLCFMSFSQGVKYSPAVYVELLKNPDYKKLLTEMKAPKVAYSELTLAQLYHMLPSTLYDSYISKLDIKQASTESDLSDKNQVFFGLARGVGTRGELSKYYSPAIVALLEDTFSVLRYLRENGKSNFNFFTVNKMITSVRSSEKKIREVLEVLGDDVIETVDIELLKSDNTLCKMEFGGYTYYSQAVVDKIKEMLAK</sequence>
<gene>
    <name evidence="1" type="ORF">ACD_71C00038G0001</name>
</gene>
<dbReference type="AlphaFoldDB" id="K2A3R9"/>
<organism evidence="1">
    <name type="scientific">uncultured bacterium</name>
    <name type="common">gcode 4</name>
    <dbReference type="NCBI Taxonomy" id="1234023"/>
    <lineage>
        <taxon>Bacteria</taxon>
        <taxon>environmental samples</taxon>
    </lineage>
</organism>
<accession>K2A3R9</accession>
<comment type="caution">
    <text evidence="1">The sequence shown here is derived from an EMBL/GenBank/DDBJ whole genome shotgun (WGS) entry which is preliminary data.</text>
</comment>
<evidence type="ECO:0000313" key="1">
    <source>
        <dbReference type="EMBL" id="EKD44699.1"/>
    </source>
</evidence>
<reference evidence="1" key="1">
    <citation type="journal article" date="2012" name="Science">
        <title>Fermentation, hydrogen, and sulfur metabolism in multiple uncultivated bacterial phyla.</title>
        <authorList>
            <person name="Wrighton K.C."/>
            <person name="Thomas B.C."/>
            <person name="Sharon I."/>
            <person name="Miller C.S."/>
            <person name="Castelle C.J."/>
            <person name="VerBerkmoes N.C."/>
            <person name="Wilkins M.J."/>
            <person name="Hettich R.L."/>
            <person name="Lipton M.S."/>
            <person name="Williams K.H."/>
            <person name="Long P.E."/>
            <person name="Banfield J.F."/>
        </authorList>
    </citation>
    <scope>NUCLEOTIDE SEQUENCE [LARGE SCALE GENOMIC DNA]</scope>
</reference>
<dbReference type="EMBL" id="AMFJ01028769">
    <property type="protein sequence ID" value="EKD44699.1"/>
    <property type="molecule type" value="Genomic_DNA"/>
</dbReference>
<name>K2A3R9_9BACT</name>